<dbReference type="CDD" id="cd00757">
    <property type="entry name" value="ThiF_MoeB_HesA_family"/>
    <property type="match status" value="1"/>
</dbReference>
<feature type="domain" description="THIF-type NAD/FAD binding fold" evidence="2">
    <location>
        <begin position="13"/>
        <end position="249"/>
    </location>
</feature>
<dbReference type="Proteomes" id="UP000261905">
    <property type="component" value="Unassembled WGS sequence"/>
</dbReference>
<dbReference type="OrthoDB" id="9804286at2"/>
<dbReference type="PANTHER" id="PTHR10953">
    <property type="entry name" value="UBIQUITIN-ACTIVATING ENZYME E1"/>
    <property type="match status" value="1"/>
</dbReference>
<keyword evidence="4" id="KW-1185">Reference proteome</keyword>
<accession>A0A371P0H4</accession>
<dbReference type="GO" id="GO:0008146">
    <property type="term" value="F:sulfotransferase activity"/>
    <property type="evidence" value="ECO:0007669"/>
    <property type="project" value="TreeGrafter"/>
</dbReference>
<dbReference type="GO" id="GO:0005829">
    <property type="term" value="C:cytosol"/>
    <property type="evidence" value="ECO:0007669"/>
    <property type="project" value="TreeGrafter"/>
</dbReference>
<dbReference type="InterPro" id="IPR045886">
    <property type="entry name" value="ThiF/MoeB/HesA"/>
</dbReference>
<sequence length="396" mass="43297">MHEQTEDIWADRYDRQIRFAPIGAKGQARLANMRALIVGCGALGASLAQHLTRAGVGKVRIADRDFVEPSNLQRQMLFHEADALAVLPKAVAAAEKLRAINGSIEIEALVTDVNSMTITAAMENVDLVLDGTDNAATRLLLSEACFARNIPFIYGGVAGAEGMSAMLIPGQTACLRCLIGDEASVEEELNCDTAGVLSAAVDFIASLQAVEAIKWLSGNRNAVRKSWVVADLWRFSVREFTLPGCTPGCHICGGLADENIVQLNLPRSESIARSDVLAHREERKHRLQAGTDETPPAHAWSQTLAVALCGRDSVQVTLPRTFQLEQWQVVFERLGYEIKANRYLLKIGLPDGERLVLFPDGRVLVQGIIDADKALRICVRYLTDPLEMQAEEEART</sequence>
<dbReference type="Pfam" id="PF00899">
    <property type="entry name" value="ThiF"/>
    <property type="match status" value="1"/>
</dbReference>
<dbReference type="PANTHER" id="PTHR10953:SF102">
    <property type="entry name" value="ADENYLYLTRANSFERASE AND SULFURTRANSFERASE MOCS3"/>
    <property type="match status" value="1"/>
</dbReference>
<dbReference type="GO" id="GO:0016779">
    <property type="term" value="F:nucleotidyltransferase activity"/>
    <property type="evidence" value="ECO:0007669"/>
    <property type="project" value="TreeGrafter"/>
</dbReference>
<evidence type="ECO:0000259" key="2">
    <source>
        <dbReference type="Pfam" id="PF00899"/>
    </source>
</evidence>
<dbReference type="GO" id="GO:0008641">
    <property type="term" value="F:ubiquitin-like modifier activating enzyme activity"/>
    <property type="evidence" value="ECO:0007669"/>
    <property type="project" value="InterPro"/>
</dbReference>
<protein>
    <submittedName>
        <fullName evidence="3">Thiamine biosynthesis protein ThiF</fullName>
    </submittedName>
</protein>
<dbReference type="Gene3D" id="3.40.50.720">
    <property type="entry name" value="NAD(P)-binding Rossmann-like Domain"/>
    <property type="match status" value="1"/>
</dbReference>
<comment type="similarity">
    <text evidence="1">Belongs to the HesA/MoeB/ThiF family.</text>
</comment>
<organism evidence="3 4">
    <name type="scientific">Paenibacillus paeoniae</name>
    <dbReference type="NCBI Taxonomy" id="2292705"/>
    <lineage>
        <taxon>Bacteria</taxon>
        <taxon>Bacillati</taxon>
        <taxon>Bacillota</taxon>
        <taxon>Bacilli</taxon>
        <taxon>Bacillales</taxon>
        <taxon>Paenibacillaceae</taxon>
        <taxon>Paenibacillus</taxon>
    </lineage>
</organism>
<reference evidence="3" key="1">
    <citation type="submission" date="2018-08" db="EMBL/GenBank/DDBJ databases">
        <title>Paenibacillus sp. M4BSY-1, whole genome shotgun sequence.</title>
        <authorList>
            <person name="Tuo L."/>
        </authorList>
    </citation>
    <scope>NUCLEOTIDE SEQUENCE [LARGE SCALE GENOMIC DNA]</scope>
    <source>
        <strain evidence="3">M4BSY-1</strain>
    </source>
</reference>
<dbReference type="RefSeq" id="WP_116049940.1">
    <property type="nucleotide sequence ID" value="NZ_QUBQ01000008.1"/>
</dbReference>
<dbReference type="SUPFAM" id="SSF69572">
    <property type="entry name" value="Activating enzymes of the ubiquitin-like proteins"/>
    <property type="match status" value="1"/>
</dbReference>
<evidence type="ECO:0000256" key="1">
    <source>
        <dbReference type="ARBA" id="ARBA00009919"/>
    </source>
</evidence>
<evidence type="ECO:0000313" key="4">
    <source>
        <dbReference type="Proteomes" id="UP000261905"/>
    </source>
</evidence>
<gene>
    <name evidence="3" type="ORF">DX130_24750</name>
</gene>
<comment type="caution">
    <text evidence="3">The sequence shown here is derived from an EMBL/GenBank/DDBJ whole genome shotgun (WGS) entry which is preliminary data.</text>
</comment>
<dbReference type="AlphaFoldDB" id="A0A371P0H4"/>
<dbReference type="InterPro" id="IPR035985">
    <property type="entry name" value="Ubiquitin-activating_enz"/>
</dbReference>
<dbReference type="FunFam" id="3.40.50.720:FF:000080">
    <property type="entry name" value="Thiazole biosynthesis adenylyltransferase ThiF"/>
    <property type="match status" value="1"/>
</dbReference>
<dbReference type="EMBL" id="QUBQ01000008">
    <property type="protein sequence ID" value="REK69371.1"/>
    <property type="molecule type" value="Genomic_DNA"/>
</dbReference>
<proteinExistence type="inferred from homology"/>
<dbReference type="GO" id="GO:0004792">
    <property type="term" value="F:thiosulfate-cyanide sulfurtransferase activity"/>
    <property type="evidence" value="ECO:0007669"/>
    <property type="project" value="TreeGrafter"/>
</dbReference>
<name>A0A371P0H4_9BACL</name>
<dbReference type="InterPro" id="IPR000594">
    <property type="entry name" value="ThiF_NAD_FAD-bd"/>
</dbReference>
<evidence type="ECO:0000313" key="3">
    <source>
        <dbReference type="EMBL" id="REK69371.1"/>
    </source>
</evidence>